<gene>
    <name evidence="1" type="ORF">GLE_5381</name>
</gene>
<dbReference type="AlphaFoldDB" id="A0A0S2DQ76"/>
<sequence>MNEPGQSPVAPPAAAAAPPSIPAAAPSVGPVQIVDARLLQEALFAVERLLKSFVYERFVHLLTAAASSAMLLYATFKMIETGEIGSYLGQIFGASGLAALATARSAHFFKQAFDLIAGIINRMGAAQIHTVVAPNQTGAGHASRDA</sequence>
<protein>
    <submittedName>
        <fullName evidence="1">Uncharacterized protein</fullName>
    </submittedName>
</protein>
<dbReference type="Proteomes" id="UP000061569">
    <property type="component" value="Chromosome"/>
</dbReference>
<dbReference type="PATRIC" id="fig|69.6.peg.5296"/>
<name>A0A0S2DQ76_LYSEN</name>
<evidence type="ECO:0000313" key="2">
    <source>
        <dbReference type="Proteomes" id="UP000061569"/>
    </source>
</evidence>
<evidence type="ECO:0000313" key="1">
    <source>
        <dbReference type="EMBL" id="ALN60722.1"/>
    </source>
</evidence>
<reference evidence="1 2" key="1">
    <citation type="submission" date="2015-11" db="EMBL/GenBank/DDBJ databases">
        <title>Genome sequences of Lysobacter enzymogenes strain C3 and Lysobacter antibioticus ATCC 29479.</title>
        <authorList>
            <person name="Kobayashi D.Y."/>
        </authorList>
    </citation>
    <scope>NUCLEOTIDE SEQUENCE [LARGE SCALE GENOMIC DNA]</scope>
    <source>
        <strain evidence="1 2">C3</strain>
    </source>
</reference>
<dbReference type="STRING" id="69.GLE_5381"/>
<proteinExistence type="predicted"/>
<accession>A0A0S2DQ76</accession>
<dbReference type="EMBL" id="CP013140">
    <property type="protein sequence ID" value="ALN60722.1"/>
    <property type="molecule type" value="Genomic_DNA"/>
</dbReference>
<dbReference type="KEGG" id="lez:GLE_5381"/>
<organism evidence="1 2">
    <name type="scientific">Lysobacter enzymogenes</name>
    <dbReference type="NCBI Taxonomy" id="69"/>
    <lineage>
        <taxon>Bacteria</taxon>
        <taxon>Pseudomonadati</taxon>
        <taxon>Pseudomonadota</taxon>
        <taxon>Gammaproteobacteria</taxon>
        <taxon>Lysobacterales</taxon>
        <taxon>Lysobacteraceae</taxon>
        <taxon>Lysobacter</taxon>
    </lineage>
</organism>